<dbReference type="SMART" id="SM00637">
    <property type="entry name" value="CBD_II"/>
    <property type="match status" value="1"/>
</dbReference>
<evidence type="ECO:0000256" key="3">
    <source>
        <dbReference type="ARBA" id="ARBA00023004"/>
    </source>
</evidence>
<feature type="domain" description="CBM2" evidence="7">
    <location>
        <begin position="44"/>
        <end position="153"/>
    </location>
</feature>
<dbReference type="PROSITE" id="PS51007">
    <property type="entry name" value="CYTC"/>
    <property type="match status" value="1"/>
</dbReference>
<dbReference type="InterPro" id="IPR012291">
    <property type="entry name" value="CBM2_carb-bd_dom_sf"/>
</dbReference>
<dbReference type="PROSITE" id="PS51173">
    <property type="entry name" value="CBM2"/>
    <property type="match status" value="1"/>
</dbReference>
<dbReference type="GO" id="GO:0020037">
    <property type="term" value="F:heme binding"/>
    <property type="evidence" value="ECO:0007669"/>
    <property type="project" value="InterPro"/>
</dbReference>
<organism evidence="8 9">
    <name type="scientific">Exilibacterium tricleocarpae</name>
    <dbReference type="NCBI Taxonomy" id="2591008"/>
    <lineage>
        <taxon>Bacteria</taxon>
        <taxon>Pseudomonadati</taxon>
        <taxon>Pseudomonadota</taxon>
        <taxon>Gammaproteobacteria</taxon>
        <taxon>Cellvibrionales</taxon>
        <taxon>Cellvibrionaceae</taxon>
        <taxon>Exilibacterium</taxon>
    </lineage>
</organism>
<comment type="caution">
    <text evidence="8">The sequence shown here is derived from an EMBL/GenBank/DDBJ whole genome shotgun (WGS) entry which is preliminary data.</text>
</comment>
<dbReference type="InterPro" id="IPR013043">
    <property type="entry name" value="DUF1595"/>
</dbReference>
<name>A0A545TNT8_9GAMM</name>
<dbReference type="GO" id="GO:0030247">
    <property type="term" value="F:polysaccharide binding"/>
    <property type="evidence" value="ECO:0007669"/>
    <property type="project" value="UniProtKB-UniRule"/>
</dbReference>
<accession>A0A545TNT8</accession>
<dbReference type="OrthoDB" id="188778at2"/>
<dbReference type="InterPro" id="IPR008965">
    <property type="entry name" value="CBM2/CBM3_carb-bd_dom_sf"/>
</dbReference>
<proteinExistence type="predicted"/>
<dbReference type="InterPro" id="IPR009056">
    <property type="entry name" value="Cyt_c-like_dom"/>
</dbReference>
<dbReference type="SUPFAM" id="SSF101874">
    <property type="entry name" value="YceI-like"/>
    <property type="match status" value="1"/>
</dbReference>
<dbReference type="InterPro" id="IPR013039">
    <property type="entry name" value="DUF1588"/>
</dbReference>
<evidence type="ECO:0000256" key="1">
    <source>
        <dbReference type="ARBA" id="ARBA00022617"/>
    </source>
</evidence>
<protein>
    <submittedName>
        <fullName evidence="8">DUF1592 domain-containing protein</fullName>
    </submittedName>
</protein>
<keyword evidence="9" id="KW-1185">Reference proteome</keyword>
<dbReference type="InterPro" id="IPR013783">
    <property type="entry name" value="Ig-like_fold"/>
</dbReference>
<dbReference type="GO" id="GO:0009055">
    <property type="term" value="F:electron transfer activity"/>
    <property type="evidence" value="ECO:0007669"/>
    <property type="project" value="InterPro"/>
</dbReference>
<sequence>MGDWIMNNACKRSLPARKLTGDSKRISRGCAKAAIALVGALYGHLALASNCQYTVIDDWSTGFKAEVTFTNDTDATLNNWNLSWTWSDGSNLNHGWQATYDCSGGTCSATPPSWFAGIPAGQSYTIGFVGNKGTPGTPTQNPVTVNGEICSDSVSSNVLWKLDGSGSSLQYVSMKKDHIAEINTFVAPIAEPAALDGSIDSGGNAILSIDLNDVATEIDIRNERMVNFVFETEFLPTAYITASIDIDALTAMAVGTTRVESLQGSLSLHGIRQDIATDVLVVKRTATDITVSTLQPILIDSKQFDMASGLETLKTIANLTSIGQAVPVYLRLHYVANTDPAQAPVAMPAAPAAPGPLAGDYDPAAAEARLTWQDNSDNESRFILRRKTPDGLWQTTANLLADTVDFSEGLPDAGEFDYKVIAINNSVPSAASNTARVVVSEGDPIARGRQTYGEQCAGCHGADAGGTASFPALNTPRDLEIMIEVITTSMPRGNPGACDEQCAQDVAAYIQTLWVTEVACDRTLSPVSYGARQLKILTKSEYQRSVEDLLGVDFDAAEGLSADEKVGFFFNNTHASIVASSYSNYLIVAEQIADWAAARDFSPALNCSSFNQDCADSFINDLAPAIIRRPLDSDEIDTYAQMANGSLTGGNVKDGIEMALEAILSSPQFLYRHELGEPNPANGDIDSDAFELTSYEMATFLAYTFTGSTPDQQLLAAAANDELRSEIEIMSQARRLAESAGAKLVMGDFVGSWLGTANLDIAAKNEDTWPGFLDLVPHMQREINEMFASVMLDPTERFASLYAADYTFVNQTLAAHYGIANVSGDAMQKVTTSDRGGILANGAFMARWGEAVETSPILRSVRVRRRMLCQDQPPPPAGTFAAREQKLAELSELLQDPSTTNRLKYHRLTEDQPCTNCHLQYINPLGFGMEDFDTVGRVRTADLNGNAIDASGELFAPNSYSNVQEVEPFQGSRGLGQLLATLPSAQACLPKQMFRYVVGVGYQDIDKDNPGRQLAEAEKSGYACEIDNLVDSMINENPRSMLERFSTLEAVRYRKAWARD</sequence>
<dbReference type="GO" id="GO:0004553">
    <property type="term" value="F:hydrolase activity, hydrolyzing O-glycosyl compounds"/>
    <property type="evidence" value="ECO:0007669"/>
    <property type="project" value="InterPro"/>
</dbReference>
<dbReference type="SUPFAM" id="SSF49384">
    <property type="entry name" value="Carbohydrate-binding domain"/>
    <property type="match status" value="1"/>
</dbReference>
<dbReference type="InterPro" id="IPR013036">
    <property type="entry name" value="DUF1587"/>
</dbReference>
<dbReference type="Pfam" id="PF07631">
    <property type="entry name" value="PSD4"/>
    <property type="match status" value="1"/>
</dbReference>
<keyword evidence="3 5" id="KW-0408">Iron</keyword>
<evidence type="ECO:0000313" key="8">
    <source>
        <dbReference type="EMBL" id="TQV78831.1"/>
    </source>
</evidence>
<keyword evidence="2 5" id="KW-0479">Metal-binding</keyword>
<dbReference type="Gene3D" id="2.60.40.10">
    <property type="entry name" value="Immunoglobulins"/>
    <property type="match status" value="1"/>
</dbReference>
<dbReference type="Gene3D" id="1.10.760.10">
    <property type="entry name" value="Cytochrome c-like domain"/>
    <property type="match status" value="1"/>
</dbReference>
<keyword evidence="1 5" id="KW-0349">Heme</keyword>
<dbReference type="Pfam" id="PF07627">
    <property type="entry name" value="PSCyt3"/>
    <property type="match status" value="1"/>
</dbReference>
<dbReference type="SMART" id="SM00867">
    <property type="entry name" value="YceI"/>
    <property type="match status" value="1"/>
</dbReference>
<evidence type="ECO:0000259" key="7">
    <source>
        <dbReference type="PROSITE" id="PS51173"/>
    </source>
</evidence>
<dbReference type="InterPro" id="IPR036761">
    <property type="entry name" value="TTHA0802/YceI-like_sf"/>
</dbReference>
<dbReference type="Gene3D" id="2.60.40.290">
    <property type="match status" value="1"/>
</dbReference>
<dbReference type="Pfam" id="PF13442">
    <property type="entry name" value="Cytochrome_CBB3"/>
    <property type="match status" value="1"/>
</dbReference>
<dbReference type="GO" id="GO:0046872">
    <property type="term" value="F:metal ion binding"/>
    <property type="evidence" value="ECO:0007669"/>
    <property type="project" value="UniProtKB-KW"/>
</dbReference>
<dbReference type="InterPro" id="IPR007372">
    <property type="entry name" value="Lipid/polyisoprenoid-bd_YceI"/>
</dbReference>
<dbReference type="GO" id="GO:0005975">
    <property type="term" value="P:carbohydrate metabolic process"/>
    <property type="evidence" value="ECO:0007669"/>
    <property type="project" value="InterPro"/>
</dbReference>
<dbReference type="Pfam" id="PF04264">
    <property type="entry name" value="YceI"/>
    <property type="match status" value="1"/>
</dbReference>
<dbReference type="AlphaFoldDB" id="A0A545TNT8"/>
<evidence type="ECO:0000256" key="4">
    <source>
        <dbReference type="ARBA" id="ARBA00023157"/>
    </source>
</evidence>
<evidence type="ECO:0000259" key="6">
    <source>
        <dbReference type="PROSITE" id="PS51007"/>
    </source>
</evidence>
<dbReference type="EMBL" id="VHSG01000012">
    <property type="protein sequence ID" value="TQV78831.1"/>
    <property type="molecule type" value="Genomic_DNA"/>
</dbReference>
<gene>
    <name evidence="8" type="ORF">FKG94_12480</name>
</gene>
<dbReference type="SUPFAM" id="SSF46626">
    <property type="entry name" value="Cytochrome c"/>
    <property type="match status" value="1"/>
</dbReference>
<evidence type="ECO:0000256" key="2">
    <source>
        <dbReference type="ARBA" id="ARBA00022723"/>
    </source>
</evidence>
<dbReference type="Gene3D" id="2.40.128.110">
    <property type="entry name" value="Lipid/polyisoprenoid-binding, YceI-like"/>
    <property type="match status" value="1"/>
</dbReference>
<dbReference type="InterPro" id="IPR036909">
    <property type="entry name" value="Cyt_c-like_dom_sf"/>
</dbReference>
<dbReference type="InterPro" id="IPR001919">
    <property type="entry name" value="CBD2"/>
</dbReference>
<dbReference type="Pfam" id="PF07626">
    <property type="entry name" value="PSD3"/>
    <property type="match status" value="1"/>
</dbReference>
<feature type="domain" description="Cytochrome c" evidence="6">
    <location>
        <begin position="443"/>
        <end position="514"/>
    </location>
</feature>
<keyword evidence="4" id="KW-1015">Disulfide bond</keyword>
<evidence type="ECO:0000256" key="5">
    <source>
        <dbReference type="PROSITE-ProRule" id="PRU00433"/>
    </source>
</evidence>
<reference evidence="8 9" key="1">
    <citation type="submission" date="2019-06" db="EMBL/GenBank/DDBJ databases">
        <title>Whole genome sequence for Cellvibrionaceae sp. R142.</title>
        <authorList>
            <person name="Wang G."/>
        </authorList>
    </citation>
    <scope>NUCLEOTIDE SEQUENCE [LARGE SCALE GENOMIC DNA]</scope>
    <source>
        <strain evidence="8 9">R142</strain>
    </source>
</reference>
<dbReference type="InterPro" id="IPR013042">
    <property type="entry name" value="DUF1592"/>
</dbReference>
<dbReference type="Proteomes" id="UP000319732">
    <property type="component" value="Unassembled WGS sequence"/>
</dbReference>
<dbReference type="Pfam" id="PF00553">
    <property type="entry name" value="CBM_2"/>
    <property type="match status" value="1"/>
</dbReference>
<dbReference type="Pfam" id="PF07637">
    <property type="entry name" value="PSD5"/>
    <property type="match status" value="1"/>
</dbReference>
<evidence type="ECO:0000313" key="9">
    <source>
        <dbReference type="Proteomes" id="UP000319732"/>
    </source>
</evidence>